<evidence type="ECO:0000313" key="2">
    <source>
        <dbReference type="Proteomes" id="UP000003676"/>
    </source>
</evidence>
<accession>B6WVX4</accession>
<reference evidence="1 2" key="2">
    <citation type="submission" date="2008-10" db="EMBL/GenBank/DDBJ databases">
        <authorList>
            <person name="Fulton L."/>
            <person name="Clifton S."/>
            <person name="Fulton B."/>
            <person name="Xu J."/>
            <person name="Minx P."/>
            <person name="Pepin K.H."/>
            <person name="Johnson M."/>
            <person name="Bhonagiri V."/>
            <person name="Nash W.E."/>
            <person name="Mardis E.R."/>
            <person name="Wilson R.K."/>
        </authorList>
    </citation>
    <scope>NUCLEOTIDE SEQUENCE [LARGE SCALE GENOMIC DNA]</scope>
    <source>
        <strain evidence="1 2">ATCC 29098</strain>
    </source>
</reference>
<dbReference type="AlphaFoldDB" id="B6WVX4"/>
<name>B6WVX4_9BACT</name>
<comment type="caution">
    <text evidence="1">The sequence shown here is derived from an EMBL/GenBank/DDBJ whole genome shotgun (WGS) entry which is preliminary data.</text>
</comment>
<reference evidence="1 2" key="1">
    <citation type="submission" date="2008-10" db="EMBL/GenBank/DDBJ databases">
        <title>Draft genome sequence of Desulvovibrio piger (ATCC 29098).</title>
        <authorList>
            <person name="Sudarsanam P."/>
            <person name="Ley R."/>
            <person name="Guruge J."/>
            <person name="Turnbaugh P.J."/>
            <person name="Mahowald M."/>
            <person name="Liep D."/>
            <person name="Gordon J."/>
        </authorList>
    </citation>
    <scope>NUCLEOTIDE SEQUENCE [LARGE SCALE GENOMIC DNA]</scope>
    <source>
        <strain evidence="1 2">ATCC 29098</strain>
    </source>
</reference>
<evidence type="ECO:0000313" key="1">
    <source>
        <dbReference type="EMBL" id="EEB32874.1"/>
    </source>
</evidence>
<organism evidence="1 2">
    <name type="scientific">Desulfovibrio piger ATCC 29098</name>
    <dbReference type="NCBI Taxonomy" id="411464"/>
    <lineage>
        <taxon>Bacteria</taxon>
        <taxon>Pseudomonadati</taxon>
        <taxon>Thermodesulfobacteriota</taxon>
        <taxon>Desulfovibrionia</taxon>
        <taxon>Desulfovibrionales</taxon>
        <taxon>Desulfovibrionaceae</taxon>
        <taxon>Desulfovibrio</taxon>
    </lineage>
</organism>
<protein>
    <submittedName>
        <fullName evidence="1">Uncharacterized protein</fullName>
    </submittedName>
</protein>
<dbReference type="HOGENOM" id="CLU_3250551_0_0_7"/>
<proteinExistence type="predicted"/>
<dbReference type="Proteomes" id="UP000003676">
    <property type="component" value="Unassembled WGS sequence"/>
</dbReference>
<dbReference type="EMBL" id="ABXU01000067">
    <property type="protein sequence ID" value="EEB32874.1"/>
    <property type="molecule type" value="Genomic_DNA"/>
</dbReference>
<gene>
    <name evidence="1" type="ORF">DESPIG_02242</name>
</gene>
<sequence length="42" mass="4866">MNNLTKSQPPFRVFHGNNTRKMPHETAIQLICHTKSAENFLL</sequence>